<keyword evidence="2" id="KW-1185">Reference proteome</keyword>
<comment type="caution">
    <text evidence="1">The sequence shown here is derived from an EMBL/GenBank/DDBJ whole genome shotgun (WGS) entry which is preliminary data.</text>
</comment>
<dbReference type="RefSeq" id="WP_184897380.1">
    <property type="nucleotide sequence ID" value="NZ_JACHMX010000001.1"/>
</dbReference>
<dbReference type="Proteomes" id="UP000580861">
    <property type="component" value="Unassembled WGS sequence"/>
</dbReference>
<reference evidence="1 2" key="1">
    <citation type="submission" date="2020-08" db="EMBL/GenBank/DDBJ databases">
        <title>Sequencing the genomes of 1000 actinobacteria strains.</title>
        <authorList>
            <person name="Klenk H.-P."/>
        </authorList>
    </citation>
    <scope>NUCLEOTIDE SEQUENCE [LARGE SCALE GENOMIC DNA]</scope>
    <source>
        <strain evidence="1 2">DSM 45272</strain>
    </source>
</reference>
<gene>
    <name evidence="1" type="ORF">HDA45_003925</name>
</gene>
<protein>
    <submittedName>
        <fullName evidence="1">Uncharacterized protein</fullName>
    </submittedName>
</protein>
<evidence type="ECO:0000313" key="1">
    <source>
        <dbReference type="EMBL" id="MBB5853838.1"/>
    </source>
</evidence>
<accession>A0A841B5R7</accession>
<organism evidence="1 2">
    <name type="scientific">Amycolatopsis umgeniensis</name>
    <dbReference type="NCBI Taxonomy" id="336628"/>
    <lineage>
        <taxon>Bacteria</taxon>
        <taxon>Bacillati</taxon>
        <taxon>Actinomycetota</taxon>
        <taxon>Actinomycetes</taxon>
        <taxon>Pseudonocardiales</taxon>
        <taxon>Pseudonocardiaceae</taxon>
        <taxon>Amycolatopsis</taxon>
    </lineage>
</organism>
<dbReference type="AlphaFoldDB" id="A0A841B5R7"/>
<dbReference type="EMBL" id="JACHMX010000001">
    <property type="protein sequence ID" value="MBB5853838.1"/>
    <property type="molecule type" value="Genomic_DNA"/>
</dbReference>
<proteinExistence type="predicted"/>
<name>A0A841B5R7_9PSEU</name>
<sequence length="87" mass="9350">MTEYEIVCTVQTGCTAGGHILAVGRGDDLVRVDDVYASMDDGDRYFTDADGRKAYVRKWACSCGVGTLKSEADATLRNNLDSLPLVG</sequence>
<evidence type="ECO:0000313" key="2">
    <source>
        <dbReference type="Proteomes" id="UP000580861"/>
    </source>
</evidence>